<dbReference type="GO" id="GO:0015421">
    <property type="term" value="F:ABC-type oligopeptide transporter activity"/>
    <property type="evidence" value="ECO:0007669"/>
    <property type="project" value="TreeGrafter"/>
</dbReference>
<dbReference type="Gene3D" id="3.40.50.300">
    <property type="entry name" value="P-loop containing nucleotide triphosphate hydrolases"/>
    <property type="match status" value="1"/>
</dbReference>
<gene>
    <name evidence="1" type="ORF">LYNGBM3L_50290</name>
</gene>
<dbReference type="OrthoDB" id="9762790at2"/>
<organism evidence="1 2">
    <name type="scientific">Moorena producens 3L</name>
    <dbReference type="NCBI Taxonomy" id="489825"/>
    <lineage>
        <taxon>Bacteria</taxon>
        <taxon>Bacillati</taxon>
        <taxon>Cyanobacteriota</taxon>
        <taxon>Cyanophyceae</taxon>
        <taxon>Coleofasciculales</taxon>
        <taxon>Coleofasciculaceae</taxon>
        <taxon>Moorena</taxon>
    </lineage>
</organism>
<dbReference type="Proteomes" id="UP000003959">
    <property type="component" value="Unassembled WGS sequence"/>
</dbReference>
<dbReference type="PANTHER" id="PTHR43394">
    <property type="entry name" value="ATP-DEPENDENT PERMEASE MDL1, MITOCHONDRIAL"/>
    <property type="match status" value="1"/>
</dbReference>
<dbReference type="eggNOG" id="COG1132">
    <property type="taxonomic scope" value="Bacteria"/>
</dbReference>
<dbReference type="EMBL" id="GL890953">
    <property type="protein sequence ID" value="EGJ30471.1"/>
    <property type="molecule type" value="Genomic_DNA"/>
</dbReference>
<name>F4XY74_9CYAN</name>
<accession>F4XY74</accession>
<dbReference type="PANTHER" id="PTHR43394:SF19">
    <property type="entry name" value="ABC TRANSPORTER B FAMILY"/>
    <property type="match status" value="1"/>
</dbReference>
<evidence type="ECO:0000313" key="1">
    <source>
        <dbReference type="EMBL" id="EGJ30471.1"/>
    </source>
</evidence>
<keyword evidence="2" id="KW-1185">Reference proteome</keyword>
<dbReference type="InterPro" id="IPR039421">
    <property type="entry name" value="Type_1_exporter"/>
</dbReference>
<proteinExistence type="predicted"/>
<dbReference type="HOGENOM" id="CLU_2155497_0_0_3"/>
<evidence type="ECO:0008006" key="3">
    <source>
        <dbReference type="Google" id="ProtNLM"/>
    </source>
</evidence>
<dbReference type="RefSeq" id="WP_009149826.1">
    <property type="nucleotide sequence ID" value="NZ_GL890953.1"/>
</dbReference>
<dbReference type="SUPFAM" id="SSF52540">
    <property type="entry name" value="P-loop containing nucleoside triphosphate hydrolases"/>
    <property type="match status" value="1"/>
</dbReference>
<dbReference type="InterPro" id="IPR027417">
    <property type="entry name" value="P-loop_NTPase"/>
</dbReference>
<reference evidence="2" key="1">
    <citation type="journal article" date="2011" name="Proc. Natl. Acad. Sci. U.S.A.">
        <title>Genomic insights into the physiology and ecology of the marine filamentous cyanobacterium Lyngbya majuscula.</title>
        <authorList>
            <person name="Jones A.C."/>
            <person name="Monroe E.A."/>
            <person name="Podell S."/>
            <person name="Hess W.R."/>
            <person name="Klages S."/>
            <person name="Esquenazi E."/>
            <person name="Niessen S."/>
            <person name="Hoover H."/>
            <person name="Rothmann M."/>
            <person name="Lasken R.S."/>
            <person name="Yates J.R.III."/>
            <person name="Reinhardt R."/>
            <person name="Kube M."/>
            <person name="Burkart M.D."/>
            <person name="Allen E.E."/>
            <person name="Dorrestein P.C."/>
            <person name="Gerwick W.H."/>
            <person name="Gerwick L."/>
        </authorList>
    </citation>
    <scope>NUCLEOTIDE SEQUENCE [LARGE SCALE GENOMIC DNA]</scope>
    <source>
        <strain evidence="2">3L</strain>
    </source>
</reference>
<sequence length="111" mass="12548">MIQQALEQFQKERTVIFVAHRLSTIAEADQILVLERGEVVEQGTHKSLLHQGERYSNPKSFVKSLDLLKTSSNSCPFCLLPSALKQPISFTNQIGLLYARYWKLQSSQVAA</sequence>
<evidence type="ECO:0000313" key="2">
    <source>
        <dbReference type="Proteomes" id="UP000003959"/>
    </source>
</evidence>
<protein>
    <recommendedName>
        <fullName evidence="3">ABC-type multidrug transport system, ATPase and permease component</fullName>
    </recommendedName>
</protein>
<dbReference type="AlphaFoldDB" id="F4XY74"/>